<dbReference type="EMBL" id="KM190146">
    <property type="protein sequence ID" value="AIT70992.1"/>
    <property type="molecule type" value="Genomic_DNA"/>
</dbReference>
<dbReference type="InterPro" id="IPR005041">
    <property type="entry name" value="Adeno_E3B"/>
</dbReference>
<keyword evidence="3" id="KW-0244">Early protein</keyword>
<accession>A0A097IWD5</accession>
<dbReference type="RefSeq" id="YP_009109593.1">
    <property type="nucleotide sequence ID" value="NC_025678.1"/>
</dbReference>
<reference evidence="10 11" key="1">
    <citation type="submission" date="2014-07" db="EMBL/GenBank/DDBJ databases">
        <title>Full genome sequence analysis of a novel adenovirus of rhesus macaque origin indicates a new simian adenovirus serotype and species.</title>
        <authorList>
            <person name="Malouli D."/>
            <person name="Howell G.L."/>
            <person name="Legasse A.W."/>
            <person name="Kahl C."/>
            <person name="Axthelm M.K."/>
            <person name="Hansen S.G."/>
            <person name="Frueh K."/>
        </authorList>
    </citation>
    <scope>NUCLEOTIDE SEQUENCE [LARGE SCALE GENOMIC DNA]</scope>
    <source>
        <strain evidence="10">23336</strain>
    </source>
</reference>
<evidence type="ECO:0000256" key="2">
    <source>
        <dbReference type="ARBA" id="ARBA00004354"/>
    </source>
</evidence>
<evidence type="ECO:0000256" key="1">
    <source>
        <dbReference type="ARBA" id="ARBA00004313"/>
    </source>
</evidence>
<evidence type="ECO:0000256" key="9">
    <source>
        <dbReference type="SAM" id="Phobius"/>
    </source>
</evidence>
<keyword evidence="4 9" id="KW-0812">Transmembrane</keyword>
<keyword evidence="6 9" id="KW-1133">Transmembrane helix</keyword>
<name>A0A097IWD5_9ADEN</name>
<dbReference type="KEGG" id="vg:22220269"/>
<dbReference type="Pfam" id="PF03376">
    <property type="entry name" value="Adeno_E3B"/>
    <property type="match status" value="1"/>
</dbReference>
<feature type="transmembrane region" description="Helical" evidence="9">
    <location>
        <begin position="40"/>
        <end position="63"/>
    </location>
</feature>
<evidence type="ECO:0000256" key="6">
    <source>
        <dbReference type="ARBA" id="ARBA00022989"/>
    </source>
</evidence>
<sequence length="92" mass="10414">MALVLLLCTLTAPVTLATISFATAAHIEPECLPPFQVYLVFSFLCCTCIASLITLLLVFFQFLDYFLVRLRYRHHAPQFQNPNVARLLALQP</sequence>
<comment type="subcellular location">
    <subcellularLocation>
        <location evidence="2">Host endoplasmic reticulum</location>
    </subcellularLocation>
    <subcellularLocation>
        <location evidence="1">Host membrane</location>
        <topology evidence="1">Single-pass type I membrane protein</topology>
    </subcellularLocation>
</comment>
<proteinExistence type="predicted"/>
<dbReference type="GO" id="GO:0044165">
    <property type="term" value="C:host cell endoplasmic reticulum"/>
    <property type="evidence" value="ECO:0007669"/>
    <property type="project" value="UniProtKB-SubCell"/>
</dbReference>
<dbReference type="OrthoDB" id="25079at10239"/>
<evidence type="ECO:0000256" key="5">
    <source>
        <dbReference type="ARBA" id="ARBA00022870"/>
    </source>
</evidence>
<evidence type="ECO:0000313" key="10">
    <source>
        <dbReference type="EMBL" id="AIT70992.1"/>
    </source>
</evidence>
<keyword evidence="7 9" id="KW-0472">Membrane</keyword>
<keyword evidence="11" id="KW-1185">Reference proteome</keyword>
<dbReference type="Proteomes" id="UP000128946">
    <property type="component" value="Segment"/>
</dbReference>
<dbReference type="GO" id="GO:0033644">
    <property type="term" value="C:host cell membrane"/>
    <property type="evidence" value="ECO:0007669"/>
    <property type="project" value="UniProtKB-SubCell"/>
</dbReference>
<keyword evidence="5" id="KW-1043">Host membrane</keyword>
<dbReference type="GeneID" id="22220269"/>
<evidence type="ECO:0000256" key="4">
    <source>
        <dbReference type="ARBA" id="ARBA00022692"/>
    </source>
</evidence>
<evidence type="ECO:0000256" key="8">
    <source>
        <dbReference type="ARBA" id="ARBA00023184"/>
    </source>
</evidence>
<protein>
    <submittedName>
        <fullName evidence="10">Membrane protein E3 RID-alpha</fullName>
    </submittedName>
</protein>
<dbReference type="GO" id="GO:0016020">
    <property type="term" value="C:membrane"/>
    <property type="evidence" value="ECO:0007669"/>
    <property type="project" value="InterPro"/>
</dbReference>
<keyword evidence="8" id="KW-1038">Host endoplasmic reticulum</keyword>
<organism evidence="10 11">
    <name type="scientific">Simian adenovirus DM-2014</name>
    <dbReference type="NCBI Taxonomy" id="1560346"/>
    <lineage>
        <taxon>Viruses</taxon>
        <taxon>Varidnaviria</taxon>
        <taxon>Bamfordvirae</taxon>
        <taxon>Preplasmiviricota</taxon>
        <taxon>Polisuviricotina</taxon>
        <taxon>Pharingeaviricetes</taxon>
        <taxon>Rowavirales</taxon>
        <taxon>Adenoviridae</taxon>
        <taxon>Mastadenovirus</taxon>
        <taxon>Mastadenovirus rhesi</taxon>
        <taxon>Simian mastadenovirus H</taxon>
        <taxon>simian adenovirus 54</taxon>
    </lineage>
</organism>
<evidence type="ECO:0000313" key="11">
    <source>
        <dbReference type="Proteomes" id="UP000128946"/>
    </source>
</evidence>
<evidence type="ECO:0000256" key="3">
    <source>
        <dbReference type="ARBA" id="ARBA00022518"/>
    </source>
</evidence>
<evidence type="ECO:0000256" key="7">
    <source>
        <dbReference type="ARBA" id="ARBA00023136"/>
    </source>
</evidence>